<dbReference type="Proteomes" id="UP001597521">
    <property type="component" value="Unassembled WGS sequence"/>
</dbReference>
<organism evidence="2 3">
    <name type="scientific">Devosia albogilva</name>
    <dbReference type="NCBI Taxonomy" id="429726"/>
    <lineage>
        <taxon>Bacteria</taxon>
        <taxon>Pseudomonadati</taxon>
        <taxon>Pseudomonadota</taxon>
        <taxon>Alphaproteobacteria</taxon>
        <taxon>Hyphomicrobiales</taxon>
        <taxon>Devosiaceae</taxon>
        <taxon>Devosia</taxon>
    </lineage>
</organism>
<dbReference type="EMBL" id="JBHUNP010000001">
    <property type="protein sequence ID" value="MFD2647778.1"/>
    <property type="molecule type" value="Genomic_DNA"/>
</dbReference>
<dbReference type="RefSeq" id="WP_386832795.1">
    <property type="nucleotide sequence ID" value="NZ_JBHUNP010000001.1"/>
</dbReference>
<protein>
    <submittedName>
        <fullName evidence="2">GNAT family N-acetyltransferase</fullName>
    </submittedName>
</protein>
<name>A0ABW5QJL8_9HYPH</name>
<sequence length="396" mass="43647">MLLARQSDAESRSISKPVGLEVEVFGDLASAEAEWRALEPVAVMTPYQRFDWVQALVTAGLETGEGMAIAAIRQDGCTVALLPLVIKSHLGVRIASMLGTNFSNSDWLISRPEFRPDGATLASLLRQICSAAGGADLVTLYNQPAQWQGIDNPVLSLARAPGASNFYMATIGPTPVPYIEHRLTTKRRSNIKRGMRRLEENHGPLRAVRVNDAALLEVAHRVFLEQRGARFGEMGVRNVFADDGFVRLFRELTAKEFGKNRPALCLHVLIAGEEIVATCWGTMAGNHYSQYINSTSSGPAAQYSLTAILNGMVMDDLTQAGIVTMDMGLGDFGYKTEWTEPTPVYHSVIALTPRGRLAEQVMSARALVKRRIKQTPWLWSAAKRLRHTLYQLVHKC</sequence>
<evidence type="ECO:0000313" key="2">
    <source>
        <dbReference type="EMBL" id="MFD2647778.1"/>
    </source>
</evidence>
<dbReference type="InterPro" id="IPR016181">
    <property type="entry name" value="Acyl_CoA_acyltransferase"/>
</dbReference>
<keyword evidence="3" id="KW-1185">Reference proteome</keyword>
<reference evidence="3" key="1">
    <citation type="journal article" date="2019" name="Int. J. Syst. Evol. Microbiol.">
        <title>The Global Catalogue of Microorganisms (GCM) 10K type strain sequencing project: providing services to taxonomists for standard genome sequencing and annotation.</title>
        <authorList>
            <consortium name="The Broad Institute Genomics Platform"/>
            <consortium name="The Broad Institute Genome Sequencing Center for Infectious Disease"/>
            <person name="Wu L."/>
            <person name="Ma J."/>
        </authorList>
    </citation>
    <scope>NUCLEOTIDE SEQUENCE [LARGE SCALE GENOMIC DNA]</scope>
    <source>
        <strain evidence="3">CCM 7427</strain>
    </source>
</reference>
<dbReference type="SUPFAM" id="SSF55729">
    <property type="entry name" value="Acyl-CoA N-acyltransferases (Nat)"/>
    <property type="match status" value="1"/>
</dbReference>
<accession>A0ABW5QJL8</accession>
<dbReference type="InterPro" id="IPR038740">
    <property type="entry name" value="BioF2-like_GNAT_dom"/>
</dbReference>
<dbReference type="Pfam" id="PF13480">
    <property type="entry name" value="Acetyltransf_6"/>
    <property type="match status" value="1"/>
</dbReference>
<evidence type="ECO:0000259" key="1">
    <source>
        <dbReference type="Pfam" id="PF13480"/>
    </source>
</evidence>
<comment type="caution">
    <text evidence="2">The sequence shown here is derived from an EMBL/GenBank/DDBJ whole genome shotgun (WGS) entry which is preliminary data.</text>
</comment>
<evidence type="ECO:0000313" key="3">
    <source>
        <dbReference type="Proteomes" id="UP001597521"/>
    </source>
</evidence>
<gene>
    <name evidence="2" type="ORF">ACFSX5_08250</name>
</gene>
<feature type="domain" description="BioF2-like acetyltransferase" evidence="1">
    <location>
        <begin position="186"/>
        <end position="335"/>
    </location>
</feature>
<proteinExistence type="predicted"/>